<dbReference type="SUPFAM" id="SSF53850">
    <property type="entry name" value="Periplasmic binding protein-like II"/>
    <property type="match status" value="1"/>
</dbReference>
<dbReference type="PANTHER" id="PTHR35936">
    <property type="entry name" value="MEMBRANE-BOUND LYTIC MUREIN TRANSGLYCOSYLASE F"/>
    <property type="match status" value="1"/>
</dbReference>
<reference evidence="9" key="1">
    <citation type="submission" date="2015-07" db="EMBL/GenBank/DDBJ databases">
        <title>Nocardia seriolae U-1 whole genome shotgun sequence.</title>
        <authorList>
            <person name="Imajoh M."/>
            <person name="Fukumoto Y."/>
            <person name="Sukeda M."/>
            <person name="Yamane J."/>
            <person name="Yamasaki K."/>
            <person name="Shimizu M."/>
            <person name="Ohnishi K."/>
            <person name="Oshima S."/>
        </authorList>
    </citation>
    <scope>NUCLEOTIDE SEQUENCE [LARGE SCALE GENOMIC DNA]</scope>
    <source>
        <strain evidence="9">U-1</strain>
    </source>
</reference>
<evidence type="ECO:0000259" key="6">
    <source>
        <dbReference type="SMART" id="SM00062"/>
    </source>
</evidence>
<evidence type="ECO:0000313" key="7">
    <source>
        <dbReference type="EMBL" id="APA97571.1"/>
    </source>
</evidence>
<dbReference type="PANTHER" id="PTHR35936:SF34">
    <property type="entry name" value="ABC TRANSPORTER EXTRACELLULAR-BINDING PROTEIN YCKB-RELATED"/>
    <property type="match status" value="1"/>
</dbReference>
<feature type="signal peptide" evidence="5">
    <location>
        <begin position="1"/>
        <end position="20"/>
    </location>
</feature>
<dbReference type="SMART" id="SM00062">
    <property type="entry name" value="PBPb"/>
    <property type="match status" value="1"/>
</dbReference>
<reference evidence="8 9" key="2">
    <citation type="journal article" date="2016" name="Genome Announc.">
        <title>Draft Genome Sequence of Erythromycin- and Oxytetracycline-Sensitive Nocardia seriolae Strain U-1 (NBRC 110359).</title>
        <authorList>
            <person name="Imajoh M."/>
            <person name="Sukeda M."/>
            <person name="Shimizu M."/>
            <person name="Yamane J."/>
            <person name="Ohnishi K."/>
            <person name="Oshima S."/>
        </authorList>
    </citation>
    <scope>NUCLEOTIDE SEQUENCE [LARGE SCALE GENOMIC DNA]</scope>
    <source>
        <strain evidence="8 9">U-1</strain>
    </source>
</reference>
<name>A0A0B8NFU8_9NOCA</name>
<gene>
    <name evidence="7" type="ORF">NS506_03519</name>
    <name evidence="8" type="ORF">NSK11_contig00218-0007</name>
</gene>
<feature type="chain" id="PRO_5044541247" evidence="5">
    <location>
        <begin position="21"/>
        <end position="251"/>
    </location>
</feature>
<protein>
    <submittedName>
        <fullName evidence="7">Amino-acid-binding protein YxeM</fullName>
    </submittedName>
    <submittedName>
        <fullName evidence="8">L-cystine-binding protein TcyA</fullName>
    </submittedName>
</protein>
<keyword evidence="9" id="KW-1185">Reference proteome</keyword>
<accession>A0A0B8NFU8</accession>
<keyword evidence="3 5" id="KW-0732">Signal</keyword>
<dbReference type="RefSeq" id="WP_033091515.1">
    <property type="nucleotide sequence ID" value="NZ_AP017900.1"/>
</dbReference>
<dbReference type="OrthoDB" id="9814902at2"/>
<dbReference type="AlphaFoldDB" id="A0A0B8NFU8"/>
<comment type="similarity">
    <text evidence="2 4">Belongs to the bacterial solute-binding protein 3 family.</text>
</comment>
<evidence type="ECO:0000313" key="9">
    <source>
        <dbReference type="Proteomes" id="UP000037179"/>
    </source>
</evidence>
<evidence type="ECO:0000313" key="10">
    <source>
        <dbReference type="Proteomes" id="UP000180166"/>
    </source>
</evidence>
<dbReference type="Proteomes" id="UP000037179">
    <property type="component" value="Unassembled WGS sequence"/>
</dbReference>
<feature type="domain" description="Solute-binding protein family 3/N-terminal" evidence="6">
    <location>
        <begin position="30"/>
        <end position="248"/>
    </location>
</feature>
<evidence type="ECO:0000256" key="1">
    <source>
        <dbReference type="ARBA" id="ARBA00004196"/>
    </source>
</evidence>
<dbReference type="KEGG" id="nsr:NS506_03519"/>
<dbReference type="InterPro" id="IPR018313">
    <property type="entry name" value="SBP_3_CS"/>
</dbReference>
<sequence>MRRKLAAVMLAVVAAAGLVACSSSKDDANVLKVGTEGNYSPFTYQDNGSLTGYDVDVIKAVGDKIGKKVEFTTAPWDSLFAALESKRVDLIANQVTVKPAREEKYSLSQPYTVSEGVIVTKTGNNGVHTLADLNGKTCAQSETSNWADVAKTAGCKVEAIPGFVEAVQLLKTGRADATVNDTLAVNAYTKAQGTGTIQIVGKTGETSKQAFAARKDSQALTDQINKALEELRADGTLAKISDKYFGTDVSK</sequence>
<dbReference type="PROSITE" id="PS51257">
    <property type="entry name" value="PROKAR_LIPOPROTEIN"/>
    <property type="match status" value="1"/>
</dbReference>
<dbReference type="EMBL" id="BBYQ01000218">
    <property type="protein sequence ID" value="GAP33182.1"/>
    <property type="molecule type" value="Genomic_DNA"/>
</dbReference>
<evidence type="ECO:0000256" key="2">
    <source>
        <dbReference type="ARBA" id="ARBA00010333"/>
    </source>
</evidence>
<dbReference type="GO" id="GO:0030313">
    <property type="term" value="C:cell envelope"/>
    <property type="evidence" value="ECO:0007669"/>
    <property type="project" value="UniProtKB-SubCell"/>
</dbReference>
<dbReference type="GeneID" id="93375890"/>
<dbReference type="Pfam" id="PF00497">
    <property type="entry name" value="SBP_bac_3"/>
    <property type="match status" value="1"/>
</dbReference>
<proteinExistence type="inferred from homology"/>
<evidence type="ECO:0000256" key="3">
    <source>
        <dbReference type="ARBA" id="ARBA00022729"/>
    </source>
</evidence>
<evidence type="ECO:0000313" key="8">
    <source>
        <dbReference type="EMBL" id="GAP33182.1"/>
    </source>
</evidence>
<dbReference type="Proteomes" id="UP000180166">
    <property type="component" value="Chromosome"/>
</dbReference>
<dbReference type="Gene3D" id="3.40.190.10">
    <property type="entry name" value="Periplasmic binding protein-like II"/>
    <property type="match status" value="2"/>
</dbReference>
<dbReference type="PROSITE" id="PS01039">
    <property type="entry name" value="SBP_BACTERIAL_3"/>
    <property type="match status" value="1"/>
</dbReference>
<comment type="subcellular location">
    <subcellularLocation>
        <location evidence="1">Cell envelope</location>
    </subcellularLocation>
</comment>
<organism evidence="8 9">
    <name type="scientific">Nocardia seriolae</name>
    <dbReference type="NCBI Taxonomy" id="37332"/>
    <lineage>
        <taxon>Bacteria</taxon>
        <taxon>Bacillati</taxon>
        <taxon>Actinomycetota</taxon>
        <taxon>Actinomycetes</taxon>
        <taxon>Mycobacteriales</taxon>
        <taxon>Nocardiaceae</taxon>
        <taxon>Nocardia</taxon>
    </lineage>
</organism>
<dbReference type="EMBL" id="CP017839">
    <property type="protein sequence ID" value="APA97571.1"/>
    <property type="molecule type" value="Genomic_DNA"/>
</dbReference>
<dbReference type="InterPro" id="IPR001638">
    <property type="entry name" value="Solute-binding_3/MltF_N"/>
</dbReference>
<evidence type="ECO:0000256" key="5">
    <source>
        <dbReference type="SAM" id="SignalP"/>
    </source>
</evidence>
<evidence type="ECO:0000256" key="4">
    <source>
        <dbReference type="RuleBase" id="RU003744"/>
    </source>
</evidence>
<reference evidence="7 10" key="3">
    <citation type="submission" date="2016-10" db="EMBL/GenBank/DDBJ databases">
        <title>Genome sequence of Nocardia seriolae strain EM150506, isolated from Anguila japonica.</title>
        <authorList>
            <person name="Han H.-J."/>
        </authorList>
    </citation>
    <scope>NUCLEOTIDE SEQUENCE [LARGE SCALE GENOMIC DNA]</scope>
    <source>
        <strain evidence="7 10">EM150506</strain>
    </source>
</reference>